<gene>
    <name evidence="2" type="ORF">DS2_03060</name>
</gene>
<evidence type="ECO:0000259" key="1">
    <source>
        <dbReference type="Pfam" id="PF06877"/>
    </source>
</evidence>
<dbReference type="eggNOG" id="ENOG5032FHR">
    <property type="taxonomic scope" value="Bacteria"/>
</dbReference>
<dbReference type="Proteomes" id="UP000019276">
    <property type="component" value="Unassembled WGS sequence"/>
</dbReference>
<dbReference type="InterPro" id="IPR009671">
    <property type="entry name" value="RraB_dom"/>
</dbReference>
<organism evidence="2 3">
    <name type="scientific">Catenovulum agarivorans DS-2</name>
    <dbReference type="NCBI Taxonomy" id="1328313"/>
    <lineage>
        <taxon>Bacteria</taxon>
        <taxon>Pseudomonadati</taxon>
        <taxon>Pseudomonadota</taxon>
        <taxon>Gammaproteobacteria</taxon>
        <taxon>Alteromonadales</taxon>
        <taxon>Alteromonadaceae</taxon>
        <taxon>Catenovulum</taxon>
    </lineage>
</organism>
<sequence length="154" mass="17158">MDQQNSGKKCFSLVVRKLTALKLGILQILEYNTTKFIVSLPMFDLPQEDETSQILAEMAAEGIDLSQPMQIDFFAAFEFKEQAEKALPQVQKLQVNQLSFTKVKVQKPEVGGGVELVASVNLIPNAETLDKWDQAFTDCVEKLKGYSDGWGIAL</sequence>
<dbReference type="RefSeq" id="WP_235188532.1">
    <property type="nucleotide sequence ID" value="NZ_ARZY01000003.1"/>
</dbReference>
<proteinExistence type="predicted"/>
<reference evidence="2 3" key="1">
    <citation type="journal article" date="2014" name="Genome Announc.">
        <title>Draft Genome Sequence of the Agar-Degrading Bacterium Catenovulum sp. Strain DS-2, Isolated from Intestines of Haliotis diversicolor.</title>
        <authorList>
            <person name="Shan D."/>
            <person name="Li X."/>
            <person name="Gu Z."/>
            <person name="Wei G."/>
            <person name="Gao Z."/>
            <person name="Shao Z."/>
        </authorList>
    </citation>
    <scope>NUCLEOTIDE SEQUENCE [LARGE SCALE GENOMIC DNA]</scope>
    <source>
        <strain evidence="2 3">DS-2</strain>
    </source>
</reference>
<feature type="domain" description="Regulator of ribonuclease activity B" evidence="1">
    <location>
        <begin position="48"/>
        <end position="151"/>
    </location>
</feature>
<evidence type="ECO:0000313" key="3">
    <source>
        <dbReference type="Proteomes" id="UP000019276"/>
    </source>
</evidence>
<accession>W7QFS3</accession>
<dbReference type="Gene3D" id="3.30.70.970">
    <property type="entry name" value="RraB-like"/>
    <property type="match status" value="1"/>
</dbReference>
<dbReference type="EMBL" id="ARZY01000003">
    <property type="protein sequence ID" value="EWH11769.1"/>
    <property type="molecule type" value="Genomic_DNA"/>
</dbReference>
<name>W7QFS3_9ALTE</name>
<dbReference type="STRING" id="1328313.DS2_03060"/>
<dbReference type="Pfam" id="PF06877">
    <property type="entry name" value="RraB"/>
    <property type="match status" value="1"/>
</dbReference>
<protein>
    <recommendedName>
        <fullName evidence="1">Regulator of ribonuclease activity B domain-containing protein</fullName>
    </recommendedName>
</protein>
<dbReference type="AlphaFoldDB" id="W7QFS3"/>
<dbReference type="InterPro" id="IPR036701">
    <property type="entry name" value="RraB-like_sf"/>
</dbReference>
<comment type="caution">
    <text evidence="2">The sequence shown here is derived from an EMBL/GenBank/DDBJ whole genome shotgun (WGS) entry which is preliminary data.</text>
</comment>
<keyword evidence="3" id="KW-1185">Reference proteome</keyword>
<evidence type="ECO:0000313" key="2">
    <source>
        <dbReference type="EMBL" id="EWH11769.1"/>
    </source>
</evidence>
<dbReference type="SUPFAM" id="SSF89946">
    <property type="entry name" value="Hypothetical protein VC0424"/>
    <property type="match status" value="1"/>
</dbReference>